<protein>
    <submittedName>
        <fullName evidence="1">Uncharacterized protein</fullName>
    </submittedName>
</protein>
<evidence type="ECO:0000313" key="2">
    <source>
        <dbReference type="Proteomes" id="UP000005336"/>
    </source>
</evidence>
<keyword evidence="2" id="KW-1185">Reference proteome</keyword>
<dbReference type="EMBL" id="AGAZ01000036">
    <property type="protein sequence ID" value="EGZ48049.1"/>
    <property type="molecule type" value="Genomic_DNA"/>
</dbReference>
<dbReference type="AlphaFoldDB" id="G4CPD5"/>
<sequence length="49" mass="5458">MRYMYVGTHNIQHAASTAKLFLNIRLCSGALGETGAFRQARTIKKSEES</sequence>
<name>G4CPD5_9NEIS</name>
<dbReference type="Proteomes" id="UP000005336">
    <property type="component" value="Unassembled WGS sequence"/>
</dbReference>
<reference evidence="1 2" key="1">
    <citation type="submission" date="2011-06" db="EMBL/GenBank/DDBJ databases">
        <authorList>
            <person name="Muzny D."/>
            <person name="Qin X."/>
            <person name="Deng J."/>
            <person name="Jiang H."/>
            <person name="Liu Y."/>
            <person name="Qu J."/>
            <person name="Song X.-Z."/>
            <person name="Zhang L."/>
            <person name="Thornton R."/>
            <person name="Coyle M."/>
            <person name="Francisco L."/>
            <person name="Jackson L."/>
            <person name="Javaid M."/>
            <person name="Korchina V."/>
            <person name="Kovar C."/>
            <person name="Mata R."/>
            <person name="Mathew T."/>
            <person name="Ngo R."/>
            <person name="Nguyen L."/>
            <person name="Nguyen N."/>
            <person name="Okwuonu G."/>
            <person name="Ongeri F."/>
            <person name="Pham C."/>
            <person name="Simmons D."/>
            <person name="Wilczek-Boney K."/>
            <person name="Hale W."/>
            <person name="Jakkamsetti A."/>
            <person name="Pham P."/>
            <person name="Ruth R."/>
            <person name="San Lucas F."/>
            <person name="Warren J."/>
            <person name="Zhang J."/>
            <person name="Zhao Z."/>
            <person name="Zhou C."/>
            <person name="Zhu D."/>
            <person name="Lee S."/>
            <person name="Bess C."/>
            <person name="Blankenburg K."/>
            <person name="Forbes L."/>
            <person name="Fu Q."/>
            <person name="Gubbala S."/>
            <person name="Hirani K."/>
            <person name="Jayaseelan J.C."/>
            <person name="Lara F."/>
            <person name="Munidasa M."/>
            <person name="Palculict T."/>
            <person name="Patil S."/>
            <person name="Pu L.-L."/>
            <person name="Saada N."/>
            <person name="Tang L."/>
            <person name="Weissenberger G."/>
            <person name="Zhu Y."/>
            <person name="Hemphill L."/>
            <person name="Shang Y."/>
            <person name="Youmans B."/>
            <person name="Ayvaz T."/>
            <person name="Ross M."/>
            <person name="Santibanez J."/>
            <person name="Aqrawi P."/>
            <person name="Gross S."/>
            <person name="Joshi V."/>
            <person name="Fowler G."/>
            <person name="Nazareth L."/>
            <person name="Reid J."/>
            <person name="Worley K."/>
            <person name="Petrosino J."/>
            <person name="Highlander S."/>
            <person name="Gibbs R."/>
        </authorList>
    </citation>
    <scope>NUCLEOTIDE SEQUENCE [LARGE SCALE GENOMIC DNA]</scope>
    <source>
        <strain evidence="1 2">9715</strain>
    </source>
</reference>
<proteinExistence type="predicted"/>
<gene>
    <name evidence="1" type="ORF">HMPREF9370_0945</name>
</gene>
<evidence type="ECO:0000313" key="1">
    <source>
        <dbReference type="EMBL" id="EGZ48049.1"/>
    </source>
</evidence>
<comment type="caution">
    <text evidence="1">The sequence shown here is derived from an EMBL/GenBank/DDBJ whole genome shotgun (WGS) entry which is preliminary data.</text>
</comment>
<accession>G4CPD5</accession>
<dbReference type="HOGENOM" id="CLU_3138199_0_0_4"/>
<organism evidence="1 2">
    <name type="scientific">Neisseria wadsworthii 9715</name>
    <dbReference type="NCBI Taxonomy" id="1030841"/>
    <lineage>
        <taxon>Bacteria</taxon>
        <taxon>Pseudomonadati</taxon>
        <taxon>Pseudomonadota</taxon>
        <taxon>Betaproteobacteria</taxon>
        <taxon>Neisseriales</taxon>
        <taxon>Neisseriaceae</taxon>
        <taxon>Neisseria</taxon>
    </lineage>
</organism>